<accession>A0A2M4D4D3</accession>
<organism evidence="1">
    <name type="scientific">Anopheles darlingi</name>
    <name type="common">Mosquito</name>
    <dbReference type="NCBI Taxonomy" id="43151"/>
    <lineage>
        <taxon>Eukaryota</taxon>
        <taxon>Metazoa</taxon>
        <taxon>Ecdysozoa</taxon>
        <taxon>Arthropoda</taxon>
        <taxon>Hexapoda</taxon>
        <taxon>Insecta</taxon>
        <taxon>Pterygota</taxon>
        <taxon>Neoptera</taxon>
        <taxon>Endopterygota</taxon>
        <taxon>Diptera</taxon>
        <taxon>Nematocera</taxon>
        <taxon>Culicoidea</taxon>
        <taxon>Culicidae</taxon>
        <taxon>Anophelinae</taxon>
        <taxon>Anopheles</taxon>
    </lineage>
</organism>
<sequence length="67" mass="7291">MPALPPPANLCSLVVWSGVLFGVRSRYTIFRWAHTAGVRKGIEQACHACLAVWCGSSKSSFQKPLTT</sequence>
<dbReference type="EMBL" id="GGFL01008266">
    <property type="protein sequence ID" value="MBW72444.1"/>
    <property type="molecule type" value="Transcribed_RNA"/>
</dbReference>
<protein>
    <submittedName>
        <fullName evidence="1">Putative secreted protein</fullName>
    </submittedName>
</protein>
<reference evidence="1" key="1">
    <citation type="submission" date="2018-01" db="EMBL/GenBank/DDBJ databases">
        <title>An insight into the sialome of Amazonian anophelines.</title>
        <authorList>
            <person name="Ribeiro J.M."/>
            <person name="Scarpassa V."/>
            <person name="Calvo E."/>
        </authorList>
    </citation>
    <scope>NUCLEOTIDE SEQUENCE</scope>
</reference>
<dbReference type="AlphaFoldDB" id="A0A2M4D4D3"/>
<proteinExistence type="predicted"/>
<name>A0A2M4D4D3_ANODA</name>
<evidence type="ECO:0000313" key="1">
    <source>
        <dbReference type="EMBL" id="MBW72444.1"/>
    </source>
</evidence>